<feature type="region of interest" description="Disordered" evidence="1">
    <location>
        <begin position="1"/>
        <end position="30"/>
    </location>
</feature>
<organism evidence="3 4">
    <name type="scientific">Amphibalanus amphitrite</name>
    <name type="common">Striped barnacle</name>
    <name type="synonym">Balanus amphitrite</name>
    <dbReference type="NCBI Taxonomy" id="1232801"/>
    <lineage>
        <taxon>Eukaryota</taxon>
        <taxon>Metazoa</taxon>
        <taxon>Ecdysozoa</taxon>
        <taxon>Arthropoda</taxon>
        <taxon>Crustacea</taxon>
        <taxon>Multicrustacea</taxon>
        <taxon>Cirripedia</taxon>
        <taxon>Thoracica</taxon>
        <taxon>Thoracicalcarea</taxon>
        <taxon>Balanomorpha</taxon>
        <taxon>Balanoidea</taxon>
        <taxon>Balanidae</taxon>
        <taxon>Amphibalaninae</taxon>
        <taxon>Amphibalanus</taxon>
    </lineage>
</organism>
<sequence>MNENPVGEPRRRGVKPGFKRGKYKRMGKEKERVLEAAQDGSGDWRAVATANGIKEGRKVFGEGPNQQRENVHIIGAITQTGLLYWERRRGSFTKEECHEWMRRMLRASGIPMEQVTVVVDNAPCHSGLEEVMNEPEFHGAELLRLGPYSAPLNPIEEVWSVLKAELKRRLTAAMPAILEAVLEQGVSMAERRMRQLEAVIDAAVPVVTPRLCLNTCNHVQRHFAACLALAELAMNDDVQ</sequence>
<evidence type="ECO:0000256" key="1">
    <source>
        <dbReference type="SAM" id="MobiDB-lite"/>
    </source>
</evidence>
<dbReference type="Proteomes" id="UP000440578">
    <property type="component" value="Unassembled WGS sequence"/>
</dbReference>
<dbReference type="InterPro" id="IPR036397">
    <property type="entry name" value="RNaseH_sf"/>
</dbReference>
<dbReference type="Gene3D" id="3.30.420.10">
    <property type="entry name" value="Ribonuclease H-like superfamily/Ribonuclease H"/>
    <property type="match status" value="1"/>
</dbReference>
<name>A0A6A4WZC7_AMPAM</name>
<protein>
    <recommendedName>
        <fullName evidence="2">Tc1-like transposase DDE domain-containing protein</fullName>
    </recommendedName>
</protein>
<comment type="caution">
    <text evidence="3">The sequence shown here is derived from an EMBL/GenBank/DDBJ whole genome shotgun (WGS) entry which is preliminary data.</text>
</comment>
<feature type="domain" description="Tc1-like transposase DDE" evidence="2">
    <location>
        <begin position="54"/>
        <end position="169"/>
    </location>
</feature>
<dbReference type="InterPro" id="IPR038717">
    <property type="entry name" value="Tc1-like_DDE_dom"/>
</dbReference>
<dbReference type="EMBL" id="VIIS01000561">
    <property type="protein sequence ID" value="KAF0307572.1"/>
    <property type="molecule type" value="Genomic_DNA"/>
</dbReference>
<dbReference type="GO" id="GO:0003676">
    <property type="term" value="F:nucleic acid binding"/>
    <property type="evidence" value="ECO:0007669"/>
    <property type="project" value="InterPro"/>
</dbReference>
<proteinExistence type="predicted"/>
<evidence type="ECO:0000259" key="2">
    <source>
        <dbReference type="Pfam" id="PF13358"/>
    </source>
</evidence>
<dbReference type="AlphaFoldDB" id="A0A6A4WZC7"/>
<evidence type="ECO:0000313" key="3">
    <source>
        <dbReference type="EMBL" id="KAF0307572.1"/>
    </source>
</evidence>
<gene>
    <name evidence="3" type="ORF">FJT64_021123</name>
</gene>
<feature type="compositionally biased region" description="Basic residues" evidence="1">
    <location>
        <begin position="12"/>
        <end position="25"/>
    </location>
</feature>
<evidence type="ECO:0000313" key="4">
    <source>
        <dbReference type="Proteomes" id="UP000440578"/>
    </source>
</evidence>
<reference evidence="3 4" key="1">
    <citation type="submission" date="2019-07" db="EMBL/GenBank/DDBJ databases">
        <title>Draft genome assembly of a fouling barnacle, Amphibalanus amphitrite (Darwin, 1854): The first reference genome for Thecostraca.</title>
        <authorList>
            <person name="Kim W."/>
        </authorList>
    </citation>
    <scope>NUCLEOTIDE SEQUENCE [LARGE SCALE GENOMIC DNA]</scope>
    <source>
        <strain evidence="3">SNU_AA5</strain>
        <tissue evidence="3">Soma without cirri and trophi</tissue>
    </source>
</reference>
<keyword evidence="4" id="KW-1185">Reference proteome</keyword>
<accession>A0A6A4WZC7</accession>
<dbReference type="Pfam" id="PF13358">
    <property type="entry name" value="DDE_3"/>
    <property type="match status" value="1"/>
</dbReference>